<dbReference type="EMBL" id="JAFIMR010000010">
    <property type="protein sequence ID" value="KAI1873392.1"/>
    <property type="molecule type" value="Genomic_DNA"/>
</dbReference>
<feature type="region of interest" description="Disordered" evidence="6">
    <location>
        <begin position="270"/>
        <end position="328"/>
    </location>
</feature>
<comment type="subcellular location">
    <subcellularLocation>
        <location evidence="2">Mitochondrion</location>
    </subcellularLocation>
</comment>
<reference evidence="7" key="1">
    <citation type="submission" date="2021-03" db="EMBL/GenBank/DDBJ databases">
        <title>Revisited historic fungal species revealed as producer of novel bioactive compounds through whole genome sequencing and comparative genomics.</title>
        <authorList>
            <person name="Vignolle G.A."/>
            <person name="Hochenegger N."/>
            <person name="Mach R.L."/>
            <person name="Mach-Aigner A.R."/>
            <person name="Javad Rahimi M."/>
            <person name="Salim K.A."/>
            <person name="Chan C.M."/>
            <person name="Lim L.B.L."/>
            <person name="Cai F."/>
            <person name="Druzhinina I.S."/>
            <person name="U'Ren J.M."/>
            <person name="Derntl C."/>
        </authorList>
    </citation>
    <scope>NUCLEOTIDE SEQUENCE</scope>
    <source>
        <strain evidence="7">TUCIM 5799</strain>
    </source>
</reference>
<dbReference type="Pfam" id="PF06413">
    <property type="entry name" value="Neugrin"/>
    <property type="match status" value="1"/>
</dbReference>
<name>A0A9P9WP10_9PEZI</name>
<feature type="compositionally biased region" description="Basic and acidic residues" evidence="6">
    <location>
        <begin position="318"/>
        <end position="328"/>
    </location>
</feature>
<comment type="function">
    <text evidence="1">Required for respiratory activity and maintenance and expression of the mitochondrial genome.</text>
</comment>
<evidence type="ECO:0000256" key="5">
    <source>
        <dbReference type="ARBA" id="ARBA00022946"/>
    </source>
</evidence>
<feature type="compositionally biased region" description="Basic and acidic residues" evidence="6">
    <location>
        <begin position="136"/>
        <end position="147"/>
    </location>
</feature>
<evidence type="ECO:0000313" key="8">
    <source>
        <dbReference type="Proteomes" id="UP000829685"/>
    </source>
</evidence>
<dbReference type="PANTHER" id="PTHR13475">
    <property type="entry name" value="NEUGRIN"/>
    <property type="match status" value="1"/>
</dbReference>
<feature type="region of interest" description="Disordered" evidence="6">
    <location>
        <begin position="120"/>
        <end position="160"/>
    </location>
</feature>
<evidence type="ECO:0000256" key="2">
    <source>
        <dbReference type="ARBA" id="ARBA00004173"/>
    </source>
</evidence>
<dbReference type="Proteomes" id="UP000829685">
    <property type="component" value="Unassembled WGS sequence"/>
</dbReference>
<dbReference type="AlphaFoldDB" id="A0A9P9WP10"/>
<keyword evidence="8" id="KW-1185">Reference proteome</keyword>
<dbReference type="GO" id="GO:0005634">
    <property type="term" value="C:nucleus"/>
    <property type="evidence" value="ECO:0007669"/>
    <property type="project" value="TreeGrafter"/>
</dbReference>
<sequence>MTCTCRASSLRIFVQSLTRIPLSHSLPRSTPRPDPRLPGASTQLGRARPFTAASAVYYPRQTWRAPGAGRAAPSGLHEQSGPVVAADADAGQLEKAKTDKAVFEFSPDAIDALAAELGQTPKQQADPSGQHGGPRHKPDGSARRKPELPASSKLRRSKIMPPNIKRTWEQSDLPAPKKEPWMIQKEALRTKFPDGWNPRKRLSPDALEGIRALHTQYPEEYTTEKLSQKFEVSPEVIRRILRAKWRPTADQEEKRMERWFNRGKNIWSQMAELGTKPPKKWREEGIVRDPSWNVKRGPRTEYPYAPRKKAPEPEDEESTQRKLGEGLL</sequence>
<protein>
    <recommendedName>
        <fullName evidence="4">Required for respiratory growth protein 9, mitochondrial</fullName>
    </recommendedName>
</protein>
<dbReference type="GO" id="GO:0005739">
    <property type="term" value="C:mitochondrion"/>
    <property type="evidence" value="ECO:0007669"/>
    <property type="project" value="UniProtKB-SubCell"/>
</dbReference>
<dbReference type="PANTHER" id="PTHR13475:SF3">
    <property type="entry name" value="NEUGRIN"/>
    <property type="match status" value="1"/>
</dbReference>
<keyword evidence="5" id="KW-0809">Transit peptide</keyword>
<feature type="region of interest" description="Disordered" evidence="6">
    <location>
        <begin position="23"/>
        <end position="49"/>
    </location>
</feature>
<evidence type="ECO:0000256" key="3">
    <source>
        <dbReference type="ARBA" id="ARBA00010895"/>
    </source>
</evidence>
<dbReference type="InterPro" id="IPR010487">
    <property type="entry name" value="NGRN/Rrg9"/>
</dbReference>
<evidence type="ECO:0000256" key="6">
    <source>
        <dbReference type="SAM" id="MobiDB-lite"/>
    </source>
</evidence>
<evidence type="ECO:0000256" key="1">
    <source>
        <dbReference type="ARBA" id="ARBA00003548"/>
    </source>
</evidence>
<gene>
    <name evidence="7" type="ORF">JX265_005014</name>
</gene>
<accession>A0A9P9WP10</accession>
<comment type="similarity">
    <text evidence="3">Belongs to the RRG9 family.</text>
</comment>
<comment type="caution">
    <text evidence="7">The sequence shown here is derived from an EMBL/GenBank/DDBJ whole genome shotgun (WGS) entry which is preliminary data.</text>
</comment>
<evidence type="ECO:0000256" key="4">
    <source>
        <dbReference type="ARBA" id="ARBA00013566"/>
    </source>
</evidence>
<evidence type="ECO:0000313" key="7">
    <source>
        <dbReference type="EMBL" id="KAI1873392.1"/>
    </source>
</evidence>
<proteinExistence type="inferred from homology"/>
<organism evidence="7 8">
    <name type="scientific">Neoarthrinium moseri</name>
    <dbReference type="NCBI Taxonomy" id="1658444"/>
    <lineage>
        <taxon>Eukaryota</taxon>
        <taxon>Fungi</taxon>
        <taxon>Dikarya</taxon>
        <taxon>Ascomycota</taxon>
        <taxon>Pezizomycotina</taxon>
        <taxon>Sordariomycetes</taxon>
        <taxon>Xylariomycetidae</taxon>
        <taxon>Amphisphaeriales</taxon>
        <taxon>Apiosporaceae</taxon>
        <taxon>Neoarthrinium</taxon>
    </lineage>
</organism>